<organism evidence="1 2">
    <name type="scientific">Melastoma candidum</name>
    <dbReference type="NCBI Taxonomy" id="119954"/>
    <lineage>
        <taxon>Eukaryota</taxon>
        <taxon>Viridiplantae</taxon>
        <taxon>Streptophyta</taxon>
        <taxon>Embryophyta</taxon>
        <taxon>Tracheophyta</taxon>
        <taxon>Spermatophyta</taxon>
        <taxon>Magnoliopsida</taxon>
        <taxon>eudicotyledons</taxon>
        <taxon>Gunneridae</taxon>
        <taxon>Pentapetalae</taxon>
        <taxon>rosids</taxon>
        <taxon>malvids</taxon>
        <taxon>Myrtales</taxon>
        <taxon>Melastomataceae</taxon>
        <taxon>Melastomatoideae</taxon>
        <taxon>Melastomateae</taxon>
        <taxon>Melastoma</taxon>
    </lineage>
</organism>
<keyword evidence="2" id="KW-1185">Reference proteome</keyword>
<comment type="caution">
    <text evidence="1">The sequence shown here is derived from an EMBL/GenBank/DDBJ whole genome shotgun (WGS) entry which is preliminary data.</text>
</comment>
<dbReference type="Proteomes" id="UP001057402">
    <property type="component" value="Chromosome 8"/>
</dbReference>
<evidence type="ECO:0000313" key="1">
    <source>
        <dbReference type="EMBL" id="KAI4331238.1"/>
    </source>
</evidence>
<name>A0ACB9N445_9MYRT</name>
<evidence type="ECO:0000313" key="2">
    <source>
        <dbReference type="Proteomes" id="UP001057402"/>
    </source>
</evidence>
<accession>A0ACB9N445</accession>
<proteinExistence type="predicted"/>
<dbReference type="EMBL" id="CM042887">
    <property type="protein sequence ID" value="KAI4331238.1"/>
    <property type="molecule type" value="Genomic_DNA"/>
</dbReference>
<gene>
    <name evidence="1" type="ORF">MLD38_029442</name>
</gene>
<sequence length="144" mass="16309">MDIRKEEETRRNEFPAKSFDGWAQMGWNRPISPNYRQAPSSALRCRPLVSGPRTILAGRVELSRRLRRSLDQSSGKKRLHDRTLLLLLLYPPSTHRNAASKSPEPPPAASPRSSLFRPVRLGPETWPSPWESLSIVLCRSLSAV</sequence>
<protein>
    <submittedName>
        <fullName evidence="1">Uncharacterized protein</fullName>
    </submittedName>
</protein>
<reference evidence="2" key="1">
    <citation type="journal article" date="2023" name="Front. Plant Sci.">
        <title>Chromosomal-level genome assembly of Melastoma candidum provides insights into trichome evolution.</title>
        <authorList>
            <person name="Zhong Y."/>
            <person name="Wu W."/>
            <person name="Sun C."/>
            <person name="Zou P."/>
            <person name="Liu Y."/>
            <person name="Dai S."/>
            <person name="Zhou R."/>
        </authorList>
    </citation>
    <scope>NUCLEOTIDE SEQUENCE [LARGE SCALE GENOMIC DNA]</scope>
</reference>